<dbReference type="Proteomes" id="UP000028294">
    <property type="component" value="Chromosome"/>
</dbReference>
<evidence type="ECO:0000313" key="3">
    <source>
        <dbReference type="Proteomes" id="UP000028294"/>
    </source>
</evidence>
<dbReference type="EMBL" id="CP036553">
    <property type="protein sequence ID" value="QCQ36286.1"/>
    <property type="molecule type" value="Genomic_DNA"/>
</dbReference>
<accession>A0AAP9CYR7</accession>
<feature type="region of interest" description="Disordered" evidence="1">
    <location>
        <begin position="37"/>
        <end position="58"/>
    </location>
</feature>
<protein>
    <submittedName>
        <fullName evidence="2">Uncharacterized protein</fullName>
    </submittedName>
</protein>
<evidence type="ECO:0000313" key="2">
    <source>
        <dbReference type="EMBL" id="QCQ36286.1"/>
    </source>
</evidence>
<sequence>MLALTALNLIVKGALAYYSMHKGKNLDIQVSDDSLSDSAELNEKAEESQHTDNRNNENCRKQKDKVTYFRCDEVFLQIANILETPSEESVFNLESLFVELKQLYLYTYYCRQGDTAKEDVSHKDPEDITIDIITTDFEDFISRHSLYNKEKDKTSALFKELRPLLKSSLRETPIWSL</sequence>
<dbReference type="RefSeq" id="WP_032597693.1">
    <property type="nucleotide sequence ID" value="NZ_CP036553.1"/>
</dbReference>
<dbReference type="AlphaFoldDB" id="A0AAP9CYR7"/>
<reference evidence="2 3" key="1">
    <citation type="submission" date="2019-03" db="EMBL/GenBank/DDBJ databases">
        <title>Complete genome assembly of MDR B. fragilis.</title>
        <authorList>
            <person name="Sydenham T.V."/>
            <person name="Hasman H."/>
            <person name="Justesen U.S."/>
        </authorList>
    </citation>
    <scope>NUCLEOTIDE SEQUENCE [LARGE SCALE GENOMIC DNA]</scope>
    <source>
        <strain evidence="2 3">DCMOUH0067B</strain>
    </source>
</reference>
<name>A0AAP9CYR7_BACFG</name>
<organism evidence="2 3">
    <name type="scientific">Bacteroides fragilis</name>
    <dbReference type="NCBI Taxonomy" id="817"/>
    <lineage>
        <taxon>Bacteria</taxon>
        <taxon>Pseudomonadati</taxon>
        <taxon>Bacteroidota</taxon>
        <taxon>Bacteroidia</taxon>
        <taxon>Bacteroidales</taxon>
        <taxon>Bacteroidaceae</taxon>
        <taxon>Bacteroides</taxon>
    </lineage>
</organism>
<evidence type="ECO:0000256" key="1">
    <source>
        <dbReference type="SAM" id="MobiDB-lite"/>
    </source>
</evidence>
<gene>
    <name evidence="2" type="ORF">IA74_009250</name>
</gene>
<feature type="compositionally biased region" description="Basic and acidic residues" evidence="1">
    <location>
        <begin position="41"/>
        <end position="58"/>
    </location>
</feature>
<proteinExistence type="predicted"/>